<dbReference type="SMART" id="SM00739">
    <property type="entry name" value="KOW"/>
    <property type="match status" value="1"/>
</dbReference>
<evidence type="ECO:0000313" key="9">
    <source>
        <dbReference type="Proteomes" id="UP000050326"/>
    </source>
</evidence>
<dbReference type="STRING" id="36849.OXPF_37970"/>
<dbReference type="Gene3D" id="2.30.30.30">
    <property type="match status" value="1"/>
</dbReference>
<dbReference type="PANTHER" id="PTHR12903">
    <property type="entry name" value="MITOCHONDRIAL RIBOSOMAL PROTEIN L24"/>
    <property type="match status" value="1"/>
</dbReference>
<dbReference type="GO" id="GO:0019843">
    <property type="term" value="F:rRNA binding"/>
    <property type="evidence" value="ECO:0007669"/>
    <property type="project" value="UniProtKB-UniRule"/>
</dbReference>
<dbReference type="EMBL" id="LKET01000062">
    <property type="protein sequence ID" value="KPU42622.1"/>
    <property type="molecule type" value="Genomic_DNA"/>
</dbReference>
<dbReference type="Pfam" id="PF00467">
    <property type="entry name" value="KOW"/>
    <property type="match status" value="1"/>
</dbReference>
<dbReference type="GO" id="GO:0005840">
    <property type="term" value="C:ribosome"/>
    <property type="evidence" value="ECO:0007669"/>
    <property type="project" value="UniProtKB-KW"/>
</dbReference>
<comment type="function">
    <text evidence="5">One of the proteins that surrounds the polypeptide exit tunnel on the outside of the subunit.</text>
</comment>
<dbReference type="NCBIfam" id="TIGR01079">
    <property type="entry name" value="rplX_bact"/>
    <property type="match status" value="1"/>
</dbReference>
<evidence type="ECO:0000256" key="3">
    <source>
        <dbReference type="ARBA" id="ARBA00023274"/>
    </source>
</evidence>
<evidence type="ECO:0000256" key="5">
    <source>
        <dbReference type="HAMAP-Rule" id="MF_01326"/>
    </source>
</evidence>
<dbReference type="InterPro" id="IPR014722">
    <property type="entry name" value="Rib_uL2_dom2"/>
</dbReference>
<comment type="similarity">
    <text evidence="1 5 6">Belongs to the universal ribosomal protein uL24 family.</text>
</comment>
<keyword evidence="5" id="KW-0694">RNA-binding</keyword>
<keyword evidence="3 5" id="KW-0687">Ribonucleoprotein</keyword>
<dbReference type="InterPro" id="IPR003256">
    <property type="entry name" value="Ribosomal_uL24"/>
</dbReference>
<comment type="caution">
    <text evidence="8">The sequence shown here is derived from an EMBL/GenBank/DDBJ whole genome shotgun (WGS) entry which is preliminary data.</text>
</comment>
<dbReference type="InterPro" id="IPR008991">
    <property type="entry name" value="Translation_prot_SH3-like_sf"/>
</dbReference>
<evidence type="ECO:0000259" key="7">
    <source>
        <dbReference type="SMART" id="SM00739"/>
    </source>
</evidence>
<sequence length="111" mass="11834">MTMNKVHVKKGDTVVVLSGKDKGKKGKVLGVLASENKVLVEGVNMLTKHEKPSKKVAKGGIIHQEGAINSSKVAVYCPSCAAGRRVGHSILNDGKKVRKCVKCGEILDNQK</sequence>
<dbReference type="Proteomes" id="UP000050326">
    <property type="component" value="Unassembled WGS sequence"/>
</dbReference>
<proteinExistence type="inferred from homology"/>
<dbReference type="InterPro" id="IPR005825">
    <property type="entry name" value="Ribosomal_uL24_CS"/>
</dbReference>
<dbReference type="InterPro" id="IPR041988">
    <property type="entry name" value="Ribosomal_uL24_KOW"/>
</dbReference>
<dbReference type="GO" id="GO:0003735">
    <property type="term" value="F:structural constituent of ribosome"/>
    <property type="evidence" value="ECO:0007669"/>
    <property type="project" value="InterPro"/>
</dbReference>
<dbReference type="PATRIC" id="fig|36849.3.peg.4015"/>
<dbReference type="SUPFAM" id="SSF50104">
    <property type="entry name" value="Translation proteins SH3-like domain"/>
    <property type="match status" value="1"/>
</dbReference>
<dbReference type="PROSITE" id="PS01108">
    <property type="entry name" value="RIBOSOMAL_L24"/>
    <property type="match status" value="1"/>
</dbReference>
<name>A0A0P8WK59_9CLOT</name>
<dbReference type="HAMAP" id="MF_01326_B">
    <property type="entry name" value="Ribosomal_uL24_B"/>
    <property type="match status" value="1"/>
</dbReference>
<protein>
    <recommendedName>
        <fullName evidence="4 5">Large ribosomal subunit protein uL24</fullName>
    </recommendedName>
</protein>
<comment type="subunit">
    <text evidence="5">Part of the 50S ribosomal subunit.</text>
</comment>
<evidence type="ECO:0000256" key="4">
    <source>
        <dbReference type="ARBA" id="ARBA00035206"/>
    </source>
</evidence>
<dbReference type="AlphaFoldDB" id="A0A0P8WK59"/>
<organism evidence="8 9">
    <name type="scientific">Oxobacter pfennigii</name>
    <dbReference type="NCBI Taxonomy" id="36849"/>
    <lineage>
        <taxon>Bacteria</taxon>
        <taxon>Bacillati</taxon>
        <taxon>Bacillota</taxon>
        <taxon>Clostridia</taxon>
        <taxon>Eubacteriales</taxon>
        <taxon>Clostridiaceae</taxon>
        <taxon>Oxobacter</taxon>
    </lineage>
</organism>
<gene>
    <name evidence="5 8" type="primary">rplX</name>
    <name evidence="8" type="ORF">OXPF_37970</name>
</gene>
<keyword evidence="9" id="KW-1185">Reference proteome</keyword>
<comment type="function">
    <text evidence="5">One of two assembly initiator proteins, it binds directly to the 5'-end of the 23S rRNA, where it nucleates assembly of the 50S subunit.</text>
</comment>
<accession>A0A0P8WK59</accession>
<feature type="domain" description="KOW" evidence="7">
    <location>
        <begin position="7"/>
        <end position="34"/>
    </location>
</feature>
<evidence type="ECO:0000256" key="6">
    <source>
        <dbReference type="RuleBase" id="RU003477"/>
    </source>
</evidence>
<dbReference type="GO" id="GO:0006412">
    <property type="term" value="P:translation"/>
    <property type="evidence" value="ECO:0007669"/>
    <property type="project" value="UniProtKB-UniRule"/>
</dbReference>
<evidence type="ECO:0000256" key="1">
    <source>
        <dbReference type="ARBA" id="ARBA00010618"/>
    </source>
</evidence>
<evidence type="ECO:0000256" key="2">
    <source>
        <dbReference type="ARBA" id="ARBA00022980"/>
    </source>
</evidence>
<evidence type="ECO:0000313" key="8">
    <source>
        <dbReference type="EMBL" id="KPU42622.1"/>
    </source>
</evidence>
<dbReference type="InterPro" id="IPR005824">
    <property type="entry name" value="KOW"/>
</dbReference>
<keyword evidence="5" id="KW-0699">rRNA-binding</keyword>
<dbReference type="CDD" id="cd06089">
    <property type="entry name" value="KOW_RPL26"/>
    <property type="match status" value="1"/>
</dbReference>
<dbReference type="Pfam" id="PF17136">
    <property type="entry name" value="ribosomal_L24"/>
    <property type="match status" value="1"/>
</dbReference>
<keyword evidence="2 5" id="KW-0689">Ribosomal protein</keyword>
<reference evidence="8 9" key="1">
    <citation type="submission" date="2015-09" db="EMBL/GenBank/DDBJ databases">
        <title>Genome sequence of Oxobacter pfennigii DSM 3222.</title>
        <authorList>
            <person name="Poehlein A."/>
            <person name="Bengelsdorf F.R."/>
            <person name="Schiel-Bengelsdorf B."/>
            <person name="Duerre P."/>
            <person name="Daniel R."/>
        </authorList>
    </citation>
    <scope>NUCLEOTIDE SEQUENCE [LARGE SCALE GENOMIC DNA]</scope>
    <source>
        <strain evidence="8 9">DSM 3222</strain>
    </source>
</reference>
<dbReference type="InterPro" id="IPR057264">
    <property type="entry name" value="Ribosomal_uL24_C"/>
</dbReference>
<dbReference type="GO" id="GO:1990904">
    <property type="term" value="C:ribonucleoprotein complex"/>
    <property type="evidence" value="ECO:0007669"/>
    <property type="project" value="UniProtKB-KW"/>
</dbReference>